<feature type="compositionally biased region" description="Low complexity" evidence="1">
    <location>
        <begin position="200"/>
        <end position="211"/>
    </location>
</feature>
<feature type="transmembrane region" description="Helical" evidence="2">
    <location>
        <begin position="29"/>
        <end position="51"/>
    </location>
</feature>
<evidence type="ECO:0000256" key="1">
    <source>
        <dbReference type="SAM" id="MobiDB-lite"/>
    </source>
</evidence>
<evidence type="ECO:0000256" key="2">
    <source>
        <dbReference type="SAM" id="Phobius"/>
    </source>
</evidence>
<reference evidence="5" key="1">
    <citation type="journal article" date="2019" name="Int. J. Syst. Evol. Microbiol.">
        <title>The Global Catalogue of Microorganisms (GCM) 10K type strain sequencing project: providing services to taxonomists for standard genome sequencing and annotation.</title>
        <authorList>
            <consortium name="The Broad Institute Genomics Platform"/>
            <consortium name="The Broad Institute Genome Sequencing Center for Infectious Disease"/>
            <person name="Wu L."/>
            <person name="Ma J."/>
        </authorList>
    </citation>
    <scope>NUCLEOTIDE SEQUENCE [LARGE SCALE GENOMIC DNA]</scope>
    <source>
        <strain evidence="5">NBRC 108728</strain>
    </source>
</reference>
<evidence type="ECO:0000313" key="5">
    <source>
        <dbReference type="Proteomes" id="UP001321486"/>
    </source>
</evidence>
<organism evidence="4 5">
    <name type="scientific">Frondihabitans sucicola</name>
    <dbReference type="NCBI Taxonomy" id="1268041"/>
    <lineage>
        <taxon>Bacteria</taxon>
        <taxon>Bacillati</taxon>
        <taxon>Actinomycetota</taxon>
        <taxon>Actinomycetes</taxon>
        <taxon>Micrococcales</taxon>
        <taxon>Microbacteriaceae</taxon>
        <taxon>Frondihabitans</taxon>
    </lineage>
</organism>
<keyword evidence="2" id="KW-1133">Transmembrane helix</keyword>
<keyword evidence="5" id="KW-1185">Reference proteome</keyword>
<feature type="region of interest" description="Disordered" evidence="1">
    <location>
        <begin position="200"/>
        <end position="219"/>
    </location>
</feature>
<evidence type="ECO:0000313" key="4">
    <source>
        <dbReference type="EMBL" id="BDZ51474.1"/>
    </source>
</evidence>
<dbReference type="EMBL" id="AP027732">
    <property type="protein sequence ID" value="BDZ51474.1"/>
    <property type="molecule type" value="Genomic_DNA"/>
</dbReference>
<keyword evidence="2" id="KW-0472">Membrane</keyword>
<sequence>MTVDTRERPAKTGPTAAERLARSLASGRFWIVIGVIAVVVLVAGLALAGLAGRGGSALGPTSTAQSGAKAVVTVLRQHGIRVVTTTTLAETRRAAAANPAGTTVVAYDAGPYLTGGQWKRLAAASTHTVVVQPDQTALDALAPGVTLGSAGLDGSLAPRCDLPLSRSRAGSRVTDPATPRPPRAPCAVCLPRRAAASAWCRSRRTTATTRRPSSEPRRP</sequence>
<proteinExistence type="predicted"/>
<dbReference type="RefSeq" id="WP_286344237.1">
    <property type="nucleotide sequence ID" value="NZ_AP027732.1"/>
</dbReference>
<feature type="domain" description="DUF4350" evidence="3">
    <location>
        <begin position="61"/>
        <end position="168"/>
    </location>
</feature>
<protein>
    <recommendedName>
        <fullName evidence="3">DUF4350 domain-containing protein</fullName>
    </recommendedName>
</protein>
<dbReference type="Proteomes" id="UP001321486">
    <property type="component" value="Chromosome"/>
</dbReference>
<evidence type="ECO:0000259" key="3">
    <source>
        <dbReference type="Pfam" id="PF14258"/>
    </source>
</evidence>
<feature type="region of interest" description="Disordered" evidence="1">
    <location>
        <begin position="165"/>
        <end position="184"/>
    </location>
</feature>
<gene>
    <name evidence="4" type="ORF">GCM10025867_37150</name>
</gene>
<keyword evidence="2" id="KW-0812">Transmembrane</keyword>
<accession>A0ABN6Y339</accession>
<name>A0ABN6Y339_9MICO</name>
<dbReference type="Pfam" id="PF14258">
    <property type="entry name" value="DUF4350"/>
    <property type="match status" value="1"/>
</dbReference>
<dbReference type="InterPro" id="IPR025646">
    <property type="entry name" value="DUF4350"/>
</dbReference>